<evidence type="ECO:0000256" key="1">
    <source>
        <dbReference type="SAM" id="Phobius"/>
    </source>
</evidence>
<accession>A0A1M5F0R2</accession>
<keyword evidence="1" id="KW-0812">Transmembrane</keyword>
<feature type="transmembrane region" description="Helical" evidence="1">
    <location>
        <begin position="128"/>
        <end position="148"/>
    </location>
</feature>
<feature type="transmembrane region" description="Helical" evidence="1">
    <location>
        <begin position="36"/>
        <end position="54"/>
    </location>
</feature>
<keyword evidence="1" id="KW-0472">Membrane</keyword>
<keyword evidence="3" id="KW-1185">Reference proteome</keyword>
<gene>
    <name evidence="2" type="ORF">SAMN02746089_02662</name>
</gene>
<dbReference type="SUPFAM" id="SSF49464">
    <property type="entry name" value="Carboxypeptidase regulatory domain-like"/>
    <property type="match status" value="1"/>
</dbReference>
<evidence type="ECO:0000313" key="3">
    <source>
        <dbReference type="Proteomes" id="UP000184088"/>
    </source>
</evidence>
<organism evidence="2 3">
    <name type="scientific">Caldanaerobius fijiensis DSM 17918</name>
    <dbReference type="NCBI Taxonomy" id="1121256"/>
    <lineage>
        <taxon>Bacteria</taxon>
        <taxon>Bacillati</taxon>
        <taxon>Bacillota</taxon>
        <taxon>Clostridia</taxon>
        <taxon>Thermoanaerobacterales</taxon>
        <taxon>Thermoanaerobacteraceae</taxon>
        <taxon>Caldanaerobius</taxon>
    </lineage>
</organism>
<protein>
    <submittedName>
        <fullName evidence="2">CarboxypepD_reg-like domain-containing protein</fullName>
    </submittedName>
</protein>
<sequence length="410" mass="45784">METFIGVLIILLVFVILLSLWAYGTLLKKALGKSKWNALLLLIPLVNLGVIIDWGVEAGKIAKNAYQEKAPNWFLPVIIIAYTLWSIILLIVDPYILLYWLISQAVLLLFDYWSTIRLLTAACGVPSIYLWALPLPGVGAALPVYYAFKAHDEMKGYTRQLIYQAGDNTEIVYEKAFIHKPLALILALITGMLIAMVNIGALANPEETSDVTVEGVVLDKLTNAPISNATITCLQDSTILDKATTDEEGKFTMTNIPKDATLRITAQDYESAEFLVPTKSDNTLWEFKLSKTPEATAEIIAKSFLHGVYEDIYPYLEPDIQQQYSRDTYVESFRNLHNVVLKMAASGDILENMRITELNRVSEDEVRVLATITIRSFKTGHTATLPATFTLTRAKDGTWRSNWPVPSASD</sequence>
<feature type="transmembrane region" description="Helical" evidence="1">
    <location>
        <begin position="97"/>
        <end position="116"/>
    </location>
</feature>
<dbReference type="InterPro" id="IPR008969">
    <property type="entry name" value="CarboxyPept-like_regulatory"/>
</dbReference>
<feature type="transmembrane region" description="Helical" evidence="1">
    <location>
        <begin position="6"/>
        <end position="24"/>
    </location>
</feature>
<feature type="transmembrane region" description="Helical" evidence="1">
    <location>
        <begin position="182"/>
        <end position="203"/>
    </location>
</feature>
<dbReference type="AlphaFoldDB" id="A0A1M5F0R2"/>
<dbReference type="Proteomes" id="UP000184088">
    <property type="component" value="Unassembled WGS sequence"/>
</dbReference>
<dbReference type="RefSeq" id="WP_073346412.1">
    <property type="nucleotide sequence ID" value="NZ_FQVH01000052.1"/>
</dbReference>
<dbReference type="EMBL" id="FQVH01000052">
    <property type="protein sequence ID" value="SHF85089.1"/>
    <property type="molecule type" value="Genomic_DNA"/>
</dbReference>
<name>A0A1M5F0R2_9THEO</name>
<dbReference type="STRING" id="1121256.SAMN02746089_02662"/>
<proteinExistence type="predicted"/>
<dbReference type="Gene3D" id="2.60.40.1120">
    <property type="entry name" value="Carboxypeptidase-like, regulatory domain"/>
    <property type="match status" value="1"/>
</dbReference>
<feature type="transmembrane region" description="Helical" evidence="1">
    <location>
        <begin position="74"/>
        <end position="92"/>
    </location>
</feature>
<dbReference type="Pfam" id="PF13620">
    <property type="entry name" value="CarboxypepD_reg"/>
    <property type="match status" value="1"/>
</dbReference>
<evidence type="ECO:0000313" key="2">
    <source>
        <dbReference type="EMBL" id="SHF85089.1"/>
    </source>
</evidence>
<reference evidence="2 3" key="1">
    <citation type="submission" date="2016-11" db="EMBL/GenBank/DDBJ databases">
        <authorList>
            <person name="Jaros S."/>
            <person name="Januszkiewicz K."/>
            <person name="Wedrychowicz H."/>
        </authorList>
    </citation>
    <scope>NUCLEOTIDE SEQUENCE [LARGE SCALE GENOMIC DNA]</scope>
    <source>
        <strain evidence="2 3">DSM 17918</strain>
    </source>
</reference>
<keyword evidence="1" id="KW-1133">Transmembrane helix</keyword>